<name>A0A2C9KHE2_BIOGL</name>
<organism evidence="1 2">
    <name type="scientific">Biomphalaria glabrata</name>
    <name type="common">Bloodfluke planorb</name>
    <name type="synonym">Freshwater snail</name>
    <dbReference type="NCBI Taxonomy" id="6526"/>
    <lineage>
        <taxon>Eukaryota</taxon>
        <taxon>Metazoa</taxon>
        <taxon>Spiralia</taxon>
        <taxon>Lophotrochozoa</taxon>
        <taxon>Mollusca</taxon>
        <taxon>Gastropoda</taxon>
        <taxon>Heterobranchia</taxon>
        <taxon>Euthyneura</taxon>
        <taxon>Panpulmonata</taxon>
        <taxon>Hygrophila</taxon>
        <taxon>Lymnaeoidea</taxon>
        <taxon>Planorbidae</taxon>
        <taxon>Biomphalaria</taxon>
    </lineage>
</organism>
<dbReference type="AlphaFoldDB" id="A0A2C9KHE2"/>
<accession>A0A2C9KHE2</accession>
<evidence type="ECO:0000313" key="2">
    <source>
        <dbReference type="Proteomes" id="UP000076420"/>
    </source>
</evidence>
<reference evidence="1" key="1">
    <citation type="submission" date="2020-05" db="UniProtKB">
        <authorList>
            <consortium name="EnsemblMetazoa"/>
        </authorList>
    </citation>
    <scope>IDENTIFICATION</scope>
    <source>
        <strain evidence="1">BB02</strain>
    </source>
</reference>
<protein>
    <submittedName>
        <fullName evidence="1">Uncharacterized protein</fullName>
    </submittedName>
</protein>
<gene>
    <name evidence="1" type="primary">106071944</name>
</gene>
<sequence>MLPPTATPKSYTIEIVPNGISSEYLIKIKLHDCRSYIGKHETLTLLAGSEKLVINFYIEEERLTLPSCEAVNRETTLLTRIGETVILHFCVVSQGLVLKENIVFNMRTINDYNFVKNSLEIELDKNQQIITWTLRNISRDDIKFYLFRIRDNFKRTVIFTINLRLKD</sequence>
<dbReference type="KEGG" id="bgt:106071944"/>
<dbReference type="VEuPathDB" id="VectorBase:BGLAX_043540"/>
<dbReference type="Proteomes" id="UP000076420">
    <property type="component" value="Unassembled WGS sequence"/>
</dbReference>
<proteinExistence type="predicted"/>
<dbReference type="VEuPathDB" id="VectorBase:BGLB019733"/>
<dbReference type="EnsemblMetazoa" id="BGLB019733-RA">
    <property type="protein sequence ID" value="BGLB019733-PA"/>
    <property type="gene ID" value="BGLB019733"/>
</dbReference>
<evidence type="ECO:0000313" key="1">
    <source>
        <dbReference type="EnsemblMetazoa" id="BGLB019733-PA"/>
    </source>
</evidence>